<accession>A0A1H9SFY8</accession>
<proteinExistence type="predicted"/>
<evidence type="ECO:0000313" key="1">
    <source>
        <dbReference type="EMBL" id="SER83871.1"/>
    </source>
</evidence>
<evidence type="ECO:0000313" key="2">
    <source>
        <dbReference type="Proteomes" id="UP000199028"/>
    </source>
</evidence>
<gene>
    <name evidence="1" type="ORF">SAMN05216195_10749</name>
</gene>
<dbReference type="EMBL" id="FOFT01000007">
    <property type="protein sequence ID" value="SER83871.1"/>
    <property type="molecule type" value="Genomic_DNA"/>
</dbReference>
<organism evidence="1 2">
    <name type="scientific">Lentzea flaviverrucosa</name>
    <dbReference type="NCBI Taxonomy" id="200379"/>
    <lineage>
        <taxon>Bacteria</taxon>
        <taxon>Bacillati</taxon>
        <taxon>Actinomycetota</taxon>
        <taxon>Actinomycetes</taxon>
        <taxon>Pseudonocardiales</taxon>
        <taxon>Pseudonocardiaceae</taxon>
        <taxon>Lentzea</taxon>
    </lineage>
</organism>
<dbReference type="AlphaFoldDB" id="A0A1H9SFY8"/>
<dbReference type="OrthoDB" id="3697028at2"/>
<name>A0A1H9SFY8_9PSEU</name>
<dbReference type="Proteomes" id="UP000199028">
    <property type="component" value="Unassembled WGS sequence"/>
</dbReference>
<sequence length="177" mass="19546">MSSDTPLPDGTRTAGRTRVRDVVRDVVEEVARDELPVVEALCTFDDGTVVRRLSGRGGRREPLGFGLGEVVLWVTPIVWLVLDAVAKRAADSAVEGAARGTKAILRKVFRRGVEPVEFPRLTEEQLAWVERESLEAARNDGLPEDRAQAIVDALVRRLAVRKPDPEPDDEARDEGQE</sequence>
<keyword evidence="2" id="KW-1185">Reference proteome</keyword>
<protein>
    <submittedName>
        <fullName evidence="1">Uncharacterized protein</fullName>
    </submittedName>
</protein>
<reference evidence="2" key="1">
    <citation type="submission" date="2016-10" db="EMBL/GenBank/DDBJ databases">
        <authorList>
            <person name="Varghese N."/>
            <person name="Submissions S."/>
        </authorList>
    </citation>
    <scope>NUCLEOTIDE SEQUENCE [LARGE SCALE GENOMIC DNA]</scope>
    <source>
        <strain evidence="2">CGMCC 4.578</strain>
    </source>
</reference>
<dbReference type="RefSeq" id="WP_143086752.1">
    <property type="nucleotide sequence ID" value="NZ_FOFT01000007.1"/>
</dbReference>